<keyword evidence="2" id="KW-1185">Reference proteome</keyword>
<reference evidence="3" key="1">
    <citation type="submission" date="2016-11" db="UniProtKB">
        <authorList>
            <consortium name="WormBaseParasite"/>
        </authorList>
    </citation>
    <scope>IDENTIFICATION</scope>
</reference>
<dbReference type="AlphaFoldDB" id="A0A1I7YUM8"/>
<name>A0A1I7YUM8_9BILA</name>
<feature type="region of interest" description="Disordered" evidence="1">
    <location>
        <begin position="1"/>
        <end position="23"/>
    </location>
</feature>
<evidence type="ECO:0000313" key="2">
    <source>
        <dbReference type="Proteomes" id="UP000095287"/>
    </source>
</evidence>
<proteinExistence type="predicted"/>
<organism evidence="2 3">
    <name type="scientific">Steinernema glaseri</name>
    <dbReference type="NCBI Taxonomy" id="37863"/>
    <lineage>
        <taxon>Eukaryota</taxon>
        <taxon>Metazoa</taxon>
        <taxon>Ecdysozoa</taxon>
        <taxon>Nematoda</taxon>
        <taxon>Chromadorea</taxon>
        <taxon>Rhabditida</taxon>
        <taxon>Tylenchina</taxon>
        <taxon>Panagrolaimomorpha</taxon>
        <taxon>Strongyloidoidea</taxon>
        <taxon>Steinernematidae</taxon>
        <taxon>Steinernema</taxon>
    </lineage>
</organism>
<accession>A0A1I7YUM8</accession>
<protein>
    <submittedName>
        <fullName evidence="3">Uncharacterized protein</fullName>
    </submittedName>
</protein>
<evidence type="ECO:0000256" key="1">
    <source>
        <dbReference type="SAM" id="MobiDB-lite"/>
    </source>
</evidence>
<evidence type="ECO:0000313" key="3">
    <source>
        <dbReference type="WBParaSite" id="L893_g19897.t1"/>
    </source>
</evidence>
<feature type="compositionally biased region" description="Polar residues" evidence="1">
    <location>
        <begin position="1"/>
        <end position="11"/>
    </location>
</feature>
<dbReference type="WBParaSite" id="L893_g19897.t1">
    <property type="protein sequence ID" value="L893_g19897.t1"/>
    <property type="gene ID" value="L893_g19897"/>
</dbReference>
<sequence length="93" mass="10765">MIAQGSGTSNLESKENVHQLTFHGPNRVRTRLLKVTFWTSRQSRTVQKVQRELLRRRWASSETQYSYVFYGLLRPSPPALRREPAAGQDSGKY</sequence>
<dbReference type="Proteomes" id="UP000095287">
    <property type="component" value="Unplaced"/>
</dbReference>